<dbReference type="GO" id="GO:0016790">
    <property type="term" value="F:thiolester hydrolase activity"/>
    <property type="evidence" value="ECO:0007669"/>
    <property type="project" value="UniProtKB-ARBA"/>
</dbReference>
<protein>
    <submittedName>
        <fullName evidence="2">PaaI family thioesterase</fullName>
    </submittedName>
</protein>
<feature type="domain" description="Thioesterase" evidence="1">
    <location>
        <begin position="59"/>
        <end position="130"/>
    </location>
</feature>
<dbReference type="SUPFAM" id="SSF54637">
    <property type="entry name" value="Thioesterase/thiol ester dehydrase-isomerase"/>
    <property type="match status" value="1"/>
</dbReference>
<organism evidence="2 3">
    <name type="scientific">Caenimonas sedimenti</name>
    <dbReference type="NCBI Taxonomy" id="2596921"/>
    <lineage>
        <taxon>Bacteria</taxon>
        <taxon>Pseudomonadati</taxon>
        <taxon>Pseudomonadota</taxon>
        <taxon>Betaproteobacteria</taxon>
        <taxon>Burkholderiales</taxon>
        <taxon>Comamonadaceae</taxon>
        <taxon>Caenimonas</taxon>
    </lineage>
</organism>
<dbReference type="InterPro" id="IPR006683">
    <property type="entry name" value="Thioestr_dom"/>
</dbReference>
<dbReference type="EMBL" id="VOBQ01000008">
    <property type="protein sequence ID" value="TWO71363.1"/>
    <property type="molecule type" value="Genomic_DNA"/>
</dbReference>
<proteinExistence type="predicted"/>
<accession>A0A562ZS52</accession>
<name>A0A562ZS52_9BURK</name>
<dbReference type="AlphaFoldDB" id="A0A562ZS52"/>
<dbReference type="CDD" id="cd03443">
    <property type="entry name" value="PaaI_thioesterase"/>
    <property type="match status" value="1"/>
</dbReference>
<reference evidence="2 3" key="1">
    <citation type="submission" date="2019-07" db="EMBL/GenBank/DDBJ databases">
        <title>Caenimonas sedimenti sp. nov., isolated from activated sludge.</title>
        <authorList>
            <person name="Xu J."/>
        </authorList>
    </citation>
    <scope>NUCLEOTIDE SEQUENCE [LARGE SCALE GENOMIC DNA]</scope>
    <source>
        <strain evidence="2 3">HX-9-20</strain>
    </source>
</reference>
<dbReference type="Proteomes" id="UP000318199">
    <property type="component" value="Unassembled WGS sequence"/>
</dbReference>
<gene>
    <name evidence="2" type="ORF">FN976_10590</name>
</gene>
<dbReference type="OrthoDB" id="9813158at2"/>
<dbReference type="Pfam" id="PF03061">
    <property type="entry name" value="4HBT"/>
    <property type="match status" value="1"/>
</dbReference>
<dbReference type="Gene3D" id="3.10.129.10">
    <property type="entry name" value="Hotdog Thioesterase"/>
    <property type="match status" value="1"/>
</dbReference>
<dbReference type="InterPro" id="IPR029069">
    <property type="entry name" value="HotDog_dom_sf"/>
</dbReference>
<comment type="caution">
    <text evidence="2">The sequence shown here is derived from an EMBL/GenBank/DDBJ whole genome shotgun (WGS) entry which is preliminary data.</text>
</comment>
<evidence type="ECO:0000259" key="1">
    <source>
        <dbReference type="Pfam" id="PF03061"/>
    </source>
</evidence>
<sequence length="152" mass="16756">MNVNAIVTAARASRNWNPIVELVPYACFLGMRLDIKGDQFTACMPFDSKLIGNPALPALHGGATGGFLECAGMFYLLWHMDTADLPKTINFTFEYLRSGRPEDTYANVFMVKQGQRVAHLRIEAWQTSPDKPIAIGHGNFMLKPAPSAEGKP</sequence>
<keyword evidence="3" id="KW-1185">Reference proteome</keyword>
<evidence type="ECO:0000313" key="2">
    <source>
        <dbReference type="EMBL" id="TWO71363.1"/>
    </source>
</evidence>
<dbReference type="RefSeq" id="WP_145892975.1">
    <property type="nucleotide sequence ID" value="NZ_VOBQ01000008.1"/>
</dbReference>
<evidence type="ECO:0000313" key="3">
    <source>
        <dbReference type="Proteomes" id="UP000318199"/>
    </source>
</evidence>